<gene>
    <name evidence="2" type="ORF">ACRB68_48690</name>
</gene>
<reference evidence="2 3" key="1">
    <citation type="submission" date="2019-10" db="EMBL/GenBank/DDBJ databases">
        <title>Actinomadura rubteroloni sp. nov. and Actinomadura macrotermitis sp. nov., isolated from the gut of fungus growing-termite Macrotermes natalensis.</title>
        <authorList>
            <person name="Benndorf R."/>
            <person name="Martin K."/>
            <person name="Kuefner M."/>
            <person name="De Beer W."/>
            <person name="Kaster A.-K."/>
            <person name="Vollmers J."/>
            <person name="Poulsen M."/>
            <person name="Beemelmanns C."/>
        </authorList>
    </citation>
    <scope>NUCLEOTIDE SEQUENCE [LARGE SCALE GENOMIC DNA]</scope>
    <source>
        <strain evidence="2 3">RB68</strain>
    </source>
</reference>
<keyword evidence="1" id="KW-0732">Signal</keyword>
<comment type="caution">
    <text evidence="2">The sequence shown here is derived from an EMBL/GenBank/DDBJ whole genome shotgun (WGS) entry which is preliminary data.</text>
</comment>
<name>A0A7K0C000_9ACTN</name>
<proteinExistence type="predicted"/>
<accession>A0A7K0C000</accession>
<dbReference type="RefSeq" id="WP_153536219.1">
    <property type="nucleotide sequence ID" value="NZ_WEGH01000003.1"/>
</dbReference>
<dbReference type="Proteomes" id="UP000487268">
    <property type="component" value="Unassembled WGS sequence"/>
</dbReference>
<evidence type="ECO:0000313" key="3">
    <source>
        <dbReference type="Proteomes" id="UP000487268"/>
    </source>
</evidence>
<keyword evidence="3" id="KW-1185">Reference proteome</keyword>
<dbReference type="AlphaFoldDB" id="A0A7K0C000"/>
<evidence type="ECO:0000313" key="2">
    <source>
        <dbReference type="EMBL" id="MQY06773.1"/>
    </source>
</evidence>
<dbReference type="EMBL" id="WEGH01000003">
    <property type="protein sequence ID" value="MQY06773.1"/>
    <property type="molecule type" value="Genomic_DNA"/>
</dbReference>
<evidence type="ECO:0008006" key="4">
    <source>
        <dbReference type="Google" id="ProtNLM"/>
    </source>
</evidence>
<feature type="chain" id="PRO_5039167266" description="SH3 domain-containing protein" evidence="1">
    <location>
        <begin position="25"/>
        <end position="164"/>
    </location>
</feature>
<protein>
    <recommendedName>
        <fullName evidence="4">SH3 domain-containing protein</fullName>
    </recommendedName>
</protein>
<feature type="signal peptide" evidence="1">
    <location>
        <begin position="1"/>
        <end position="24"/>
    </location>
</feature>
<evidence type="ECO:0000256" key="1">
    <source>
        <dbReference type="SAM" id="SignalP"/>
    </source>
</evidence>
<sequence length="164" mass="17561">MIRTAQLKRATAAAAVGLSIAAVAAATEGTAAAGTTVVQQAAAQARPGTAVNLKFSESLRKTLGDRYYTGYYHRHHPRTPRSRVVGPKGVYYGKIVGRSAASTVYYAVGDIRVKGDPISGQDGPHIWRKKGNGKWAYVGDTGGYVCPTVPRALLRVWHKGCGWY</sequence>
<organism evidence="2 3">
    <name type="scientific">Actinomadura macrotermitis</name>
    <dbReference type="NCBI Taxonomy" id="2585200"/>
    <lineage>
        <taxon>Bacteria</taxon>
        <taxon>Bacillati</taxon>
        <taxon>Actinomycetota</taxon>
        <taxon>Actinomycetes</taxon>
        <taxon>Streptosporangiales</taxon>
        <taxon>Thermomonosporaceae</taxon>
        <taxon>Actinomadura</taxon>
    </lineage>
</organism>
<dbReference type="OrthoDB" id="3481295at2"/>